<evidence type="ECO:0000259" key="12">
    <source>
        <dbReference type="PROSITE" id="PS51721"/>
    </source>
</evidence>
<dbReference type="InterPro" id="IPR030378">
    <property type="entry name" value="G_CP_dom"/>
</dbReference>
<keyword evidence="5 10" id="KW-0547">Nucleotide-binding</keyword>
<dbReference type="InterPro" id="IPR027417">
    <property type="entry name" value="P-loop_NTPase"/>
</dbReference>
<evidence type="ECO:0000256" key="8">
    <source>
        <dbReference type="ARBA" id="ARBA00022884"/>
    </source>
</evidence>
<dbReference type="GO" id="GO:0019843">
    <property type="term" value="F:rRNA binding"/>
    <property type="evidence" value="ECO:0007669"/>
    <property type="project" value="UniProtKB-KW"/>
</dbReference>
<feature type="domain" description="EngC GTPase" evidence="11">
    <location>
        <begin position="166"/>
        <end position="315"/>
    </location>
</feature>
<organism evidence="13 14">
    <name type="scientific">Dehalogenimonas formicexedens</name>
    <dbReference type="NCBI Taxonomy" id="1839801"/>
    <lineage>
        <taxon>Bacteria</taxon>
        <taxon>Bacillati</taxon>
        <taxon>Chloroflexota</taxon>
        <taxon>Dehalococcoidia</taxon>
        <taxon>Dehalococcoidales</taxon>
        <taxon>Dehalococcoidaceae</taxon>
        <taxon>Dehalogenimonas</taxon>
    </lineage>
</organism>
<feature type="binding site" evidence="10">
    <location>
        <position position="353"/>
    </location>
    <ligand>
        <name>Zn(2+)</name>
        <dbReference type="ChEBI" id="CHEBI:29105"/>
    </ligand>
</feature>
<dbReference type="AlphaFoldDB" id="A0A1P8F9S9"/>
<evidence type="ECO:0000256" key="10">
    <source>
        <dbReference type="HAMAP-Rule" id="MF_01820"/>
    </source>
</evidence>
<feature type="binding site" evidence="10">
    <location>
        <position position="340"/>
    </location>
    <ligand>
        <name>Zn(2+)</name>
        <dbReference type="ChEBI" id="CHEBI:29105"/>
    </ligand>
</feature>
<name>A0A1P8F9S9_9CHLR</name>
<proteinExistence type="inferred from homology"/>
<comment type="subcellular location">
    <subcellularLocation>
        <location evidence="10">Cytoplasm</location>
    </subcellularLocation>
</comment>
<comment type="cofactor">
    <cofactor evidence="10">
        <name>Zn(2+)</name>
        <dbReference type="ChEBI" id="CHEBI:29105"/>
    </cofactor>
    <text evidence="10">Binds 1 zinc ion per subunit.</text>
</comment>
<dbReference type="GO" id="GO:0046872">
    <property type="term" value="F:metal ion binding"/>
    <property type="evidence" value="ECO:0007669"/>
    <property type="project" value="UniProtKB-KW"/>
</dbReference>
<dbReference type="PROSITE" id="PS50936">
    <property type="entry name" value="ENGC_GTPASE"/>
    <property type="match status" value="1"/>
</dbReference>
<keyword evidence="8 10" id="KW-0694">RNA-binding</keyword>
<evidence type="ECO:0000313" key="13">
    <source>
        <dbReference type="EMBL" id="APV45198.1"/>
    </source>
</evidence>
<comment type="caution">
    <text evidence="10">Lacks conserved residue(s) required for the propagation of feature annotation.</text>
</comment>
<dbReference type="EMBL" id="CP018258">
    <property type="protein sequence ID" value="APV45198.1"/>
    <property type="molecule type" value="Genomic_DNA"/>
</dbReference>
<evidence type="ECO:0000256" key="4">
    <source>
        <dbReference type="ARBA" id="ARBA00022730"/>
    </source>
</evidence>
<keyword evidence="7 10" id="KW-0862">Zinc</keyword>
<keyword evidence="6 10" id="KW-0378">Hydrolase</keyword>
<evidence type="ECO:0000256" key="2">
    <source>
        <dbReference type="ARBA" id="ARBA00022517"/>
    </source>
</evidence>
<sequence>MRPPFSPPARAADLFWAGVNRVLLSPVFESDRYFEHRGIHFACLSLYNVRMNYSFDSWLKQLGWNTYFQANYETMQTTGTIPARVSSESKGLYQLLTPQGEMSARLTGKMRYEQAPATIFPAVGDWVMAMPIAGEDKAMIHAVLPRKSKFSRKVAGECAAEQVVAANVDFVFIVSGLDGGRSFNLRRIERYLTLAWNSGAVPVVILNKADMVESVETFIQEVEGIAPGVSVHPVSARTGAGLEALLAYLTEGSTIGFLGSSGVGKSALINALLGKNKQAVGDVRLDDRMGRHTTTRRELIPLPGGGIVIDTPGMREIQMWGADSDLDGVFSDISQIAEDCRFKDCSHTSETGCAVLAAVERGDLDPARLENYRKLQKELEYVGAREADSARQYEKMKFKPIAKLVKQLYKER</sequence>
<dbReference type="KEGG" id="dfo:Dform_01880"/>
<feature type="domain" description="CP-type G" evidence="12">
    <location>
        <begin position="147"/>
        <end position="317"/>
    </location>
</feature>
<evidence type="ECO:0000256" key="7">
    <source>
        <dbReference type="ARBA" id="ARBA00022833"/>
    </source>
</evidence>
<dbReference type="PANTHER" id="PTHR32120:SF10">
    <property type="entry name" value="SMALL RIBOSOMAL SUBUNIT BIOGENESIS GTPASE RSGA"/>
    <property type="match status" value="1"/>
</dbReference>
<dbReference type="Gene3D" id="1.10.40.50">
    <property type="entry name" value="Probable gtpase engc, domain 3"/>
    <property type="match status" value="1"/>
</dbReference>
<keyword evidence="1 10" id="KW-0963">Cytoplasm</keyword>
<dbReference type="CDD" id="cd01854">
    <property type="entry name" value="YjeQ_EngC"/>
    <property type="match status" value="1"/>
</dbReference>
<comment type="similarity">
    <text evidence="10">Belongs to the TRAFAC class YlqF/YawG GTPase family. RsgA subfamily.</text>
</comment>
<keyword evidence="3 10" id="KW-0479">Metal-binding</keyword>
<keyword evidence="4 10" id="KW-0699">rRNA-binding</keyword>
<comment type="function">
    <text evidence="10">One of several proteins that assist in the late maturation steps of the functional core of the 30S ribosomal subunit. Helps release RbfA from mature subunits. May play a role in the assembly of ribosomal proteins into the subunit. Circularly permuted GTPase that catalyzes slow GTP hydrolysis, GTPase activity is stimulated by the 30S ribosomal subunit.</text>
</comment>
<feature type="binding site" evidence="10">
    <location>
        <position position="347"/>
    </location>
    <ligand>
        <name>Zn(2+)</name>
        <dbReference type="ChEBI" id="CHEBI:29105"/>
    </ligand>
</feature>
<dbReference type="GO" id="GO:0005737">
    <property type="term" value="C:cytoplasm"/>
    <property type="evidence" value="ECO:0007669"/>
    <property type="project" value="UniProtKB-SubCell"/>
</dbReference>
<evidence type="ECO:0000313" key="14">
    <source>
        <dbReference type="Proteomes" id="UP000185934"/>
    </source>
</evidence>
<dbReference type="InterPro" id="IPR010914">
    <property type="entry name" value="RsgA_GTPase_dom"/>
</dbReference>
<evidence type="ECO:0000256" key="5">
    <source>
        <dbReference type="ARBA" id="ARBA00022741"/>
    </source>
</evidence>
<evidence type="ECO:0000256" key="6">
    <source>
        <dbReference type="ARBA" id="ARBA00022801"/>
    </source>
</evidence>
<feature type="binding site" evidence="10">
    <location>
        <position position="345"/>
    </location>
    <ligand>
        <name>Zn(2+)</name>
        <dbReference type="ChEBI" id="CHEBI:29105"/>
    </ligand>
</feature>
<dbReference type="STRING" id="1839801.Dform_01880"/>
<keyword evidence="9 10" id="KW-0342">GTP-binding</keyword>
<dbReference type="HAMAP" id="MF_01820">
    <property type="entry name" value="GTPase_RsgA"/>
    <property type="match status" value="1"/>
</dbReference>
<comment type="subunit">
    <text evidence="10">Monomer. Associates with 30S ribosomal subunit, binds 16S rRNA.</text>
</comment>
<protein>
    <recommendedName>
        <fullName evidence="10">Small ribosomal subunit biogenesis GTPase RsgA</fullName>
        <ecNumber evidence="10">3.6.1.-</ecNumber>
    </recommendedName>
</protein>
<dbReference type="SUPFAM" id="SSF52540">
    <property type="entry name" value="P-loop containing nucleoside triphosphate hydrolases"/>
    <property type="match status" value="1"/>
</dbReference>
<dbReference type="GO" id="GO:0042274">
    <property type="term" value="P:ribosomal small subunit biogenesis"/>
    <property type="evidence" value="ECO:0007669"/>
    <property type="project" value="UniProtKB-UniRule"/>
</dbReference>
<evidence type="ECO:0000256" key="3">
    <source>
        <dbReference type="ARBA" id="ARBA00022723"/>
    </source>
</evidence>
<gene>
    <name evidence="10 13" type="primary">rsgA</name>
    <name evidence="13" type="synonym">engC</name>
    <name evidence="13" type="ORF">Dform_01880</name>
</gene>
<dbReference type="NCBIfam" id="TIGR00157">
    <property type="entry name" value="ribosome small subunit-dependent GTPase A"/>
    <property type="match status" value="1"/>
</dbReference>
<keyword evidence="2 10" id="KW-0690">Ribosome biogenesis</keyword>
<dbReference type="GO" id="GO:0005525">
    <property type="term" value="F:GTP binding"/>
    <property type="evidence" value="ECO:0007669"/>
    <property type="project" value="UniProtKB-UniRule"/>
</dbReference>
<reference evidence="14" key="1">
    <citation type="submission" date="2016-11" db="EMBL/GenBank/DDBJ databases">
        <title>Dehalogenimonas formicexedens sp. nov., a chlorinated alkane respiring bacterium isolated from contaminated groundwater.</title>
        <authorList>
            <person name="Key T.A."/>
            <person name="Bowman K.S."/>
            <person name="Lee I."/>
            <person name="Chun J."/>
            <person name="Albuquerque L."/>
            <person name="da Costa M.S."/>
            <person name="Rainey F.A."/>
            <person name="Moe W.M."/>
        </authorList>
    </citation>
    <scope>NUCLEOTIDE SEQUENCE [LARGE SCALE GENOMIC DNA]</scope>
    <source>
        <strain evidence="14">NSZ-14</strain>
    </source>
</reference>
<keyword evidence="14" id="KW-1185">Reference proteome</keyword>
<accession>A0A1P8F9S9</accession>
<dbReference type="EC" id="3.6.1.-" evidence="10"/>
<dbReference type="InterPro" id="IPR004881">
    <property type="entry name" value="Ribosome_biogen_GTPase_RsgA"/>
</dbReference>
<dbReference type="Proteomes" id="UP000185934">
    <property type="component" value="Chromosome"/>
</dbReference>
<evidence type="ECO:0000256" key="1">
    <source>
        <dbReference type="ARBA" id="ARBA00022490"/>
    </source>
</evidence>
<evidence type="ECO:0000256" key="9">
    <source>
        <dbReference type="ARBA" id="ARBA00023134"/>
    </source>
</evidence>
<feature type="binding site" evidence="10">
    <location>
        <begin position="207"/>
        <end position="210"/>
    </location>
    <ligand>
        <name>GTP</name>
        <dbReference type="ChEBI" id="CHEBI:37565"/>
    </ligand>
</feature>
<dbReference type="Pfam" id="PF03193">
    <property type="entry name" value="RsgA_GTPase"/>
    <property type="match status" value="1"/>
</dbReference>
<dbReference type="PANTHER" id="PTHR32120">
    <property type="entry name" value="SMALL RIBOSOMAL SUBUNIT BIOGENESIS GTPASE RSGA"/>
    <property type="match status" value="1"/>
</dbReference>
<evidence type="ECO:0000259" key="11">
    <source>
        <dbReference type="PROSITE" id="PS50936"/>
    </source>
</evidence>
<dbReference type="Gene3D" id="3.40.50.300">
    <property type="entry name" value="P-loop containing nucleotide triphosphate hydrolases"/>
    <property type="match status" value="1"/>
</dbReference>
<dbReference type="PROSITE" id="PS51721">
    <property type="entry name" value="G_CP"/>
    <property type="match status" value="1"/>
</dbReference>
<dbReference type="GO" id="GO:0003924">
    <property type="term" value="F:GTPase activity"/>
    <property type="evidence" value="ECO:0007669"/>
    <property type="project" value="UniProtKB-UniRule"/>
</dbReference>